<feature type="domain" description="C2H2-type" evidence="16">
    <location>
        <begin position="698"/>
        <end position="725"/>
    </location>
</feature>
<feature type="binding site" evidence="13">
    <location>
        <position position="267"/>
    </location>
    <ligand>
        <name>Zn(2+)</name>
        <dbReference type="ChEBI" id="CHEBI:29105"/>
    </ligand>
</feature>
<evidence type="ECO:0000256" key="9">
    <source>
        <dbReference type="ARBA" id="ARBA00023163"/>
    </source>
</evidence>
<comment type="subcellular location">
    <subcellularLocation>
        <location evidence="1">Nucleus</location>
    </subcellularLocation>
</comment>
<evidence type="ECO:0000256" key="13">
    <source>
        <dbReference type="PROSITE-ProRule" id="PRU01263"/>
    </source>
</evidence>
<dbReference type="EnsemblMetazoa" id="ENSAATROPT009268">
    <property type="protein sequence ID" value="ENSAATROPP008385"/>
    <property type="gene ID" value="ENSAATROPG007551"/>
</dbReference>
<feature type="domain" description="C2H2-type" evidence="16">
    <location>
        <begin position="884"/>
        <end position="912"/>
    </location>
</feature>
<feature type="domain" description="ZAD" evidence="18">
    <location>
        <begin position="262"/>
        <end position="338"/>
    </location>
</feature>
<dbReference type="InterPro" id="IPR013087">
    <property type="entry name" value="Znf_C2H2_type"/>
</dbReference>
<evidence type="ECO:0000313" key="19">
    <source>
        <dbReference type="EnsemblMetazoa" id="ENSAATROPP008385"/>
    </source>
</evidence>
<dbReference type="GO" id="GO:0001228">
    <property type="term" value="F:DNA-binding transcription activator activity, RNA polymerase II-specific"/>
    <property type="evidence" value="ECO:0007669"/>
    <property type="project" value="TreeGrafter"/>
</dbReference>
<dbReference type="PROSITE" id="PS51915">
    <property type="entry name" value="ZAD"/>
    <property type="match status" value="1"/>
</dbReference>
<keyword evidence="8 12" id="KW-0238">DNA-binding</keyword>
<evidence type="ECO:0000256" key="6">
    <source>
        <dbReference type="ARBA" id="ARBA00022833"/>
    </source>
</evidence>
<feature type="binding site" evidence="13">
    <location>
        <position position="314"/>
    </location>
    <ligand>
        <name>Zn(2+)</name>
        <dbReference type="ChEBI" id="CHEBI:29105"/>
    </ligand>
</feature>
<dbReference type="PROSITE" id="PS50950">
    <property type="entry name" value="ZF_THAP"/>
    <property type="match status" value="2"/>
</dbReference>
<evidence type="ECO:0000256" key="12">
    <source>
        <dbReference type="PROSITE-ProRule" id="PRU00309"/>
    </source>
</evidence>
<evidence type="ECO:0000256" key="4">
    <source>
        <dbReference type="ARBA" id="ARBA00022737"/>
    </source>
</evidence>
<dbReference type="InterPro" id="IPR036236">
    <property type="entry name" value="Znf_C2H2_sf"/>
</dbReference>
<dbReference type="Pfam" id="PF05485">
    <property type="entry name" value="THAP"/>
    <property type="match status" value="2"/>
</dbReference>
<dbReference type="InterPro" id="IPR012934">
    <property type="entry name" value="Znf_AD"/>
</dbReference>
<evidence type="ECO:0000256" key="3">
    <source>
        <dbReference type="ARBA" id="ARBA00022723"/>
    </source>
</evidence>
<dbReference type="SUPFAM" id="SSF57667">
    <property type="entry name" value="beta-beta-alpha zinc fingers"/>
    <property type="match status" value="5"/>
</dbReference>
<dbReference type="FunFam" id="3.30.160.60:FF:002343">
    <property type="entry name" value="Zinc finger protein 33A"/>
    <property type="match status" value="1"/>
</dbReference>
<dbReference type="Pfam" id="PF00096">
    <property type="entry name" value="zf-C2H2"/>
    <property type="match status" value="6"/>
</dbReference>
<dbReference type="PROSITE" id="PS50157">
    <property type="entry name" value="ZINC_FINGER_C2H2_2"/>
    <property type="match status" value="9"/>
</dbReference>
<dbReference type="Gene3D" id="3.40.1800.20">
    <property type="match status" value="1"/>
</dbReference>
<evidence type="ECO:0000256" key="7">
    <source>
        <dbReference type="ARBA" id="ARBA00023015"/>
    </source>
</evidence>
<dbReference type="FunFam" id="3.30.160.60:FF:000624">
    <property type="entry name" value="zinc finger protein 697"/>
    <property type="match status" value="1"/>
</dbReference>
<feature type="domain" description="THAP-type" evidence="17">
    <location>
        <begin position="1"/>
        <end position="93"/>
    </location>
</feature>
<name>A0AAG5DC00_ANOAO</name>
<reference evidence="19" key="1">
    <citation type="submission" date="2024-04" db="UniProtKB">
        <authorList>
            <consortium name="EnsemblMetazoa"/>
        </authorList>
    </citation>
    <scope>IDENTIFICATION</scope>
    <source>
        <strain evidence="19">EBRO</strain>
    </source>
</reference>
<dbReference type="SMART" id="SM00692">
    <property type="entry name" value="DM3"/>
    <property type="match status" value="2"/>
</dbReference>
<evidence type="ECO:0000256" key="8">
    <source>
        <dbReference type="ARBA" id="ARBA00023125"/>
    </source>
</evidence>
<evidence type="ECO:0000259" key="17">
    <source>
        <dbReference type="PROSITE" id="PS50950"/>
    </source>
</evidence>
<evidence type="ECO:0000256" key="11">
    <source>
        <dbReference type="PROSITE-ProRule" id="PRU00042"/>
    </source>
</evidence>
<feature type="domain" description="C2H2-type" evidence="16">
    <location>
        <begin position="640"/>
        <end position="667"/>
    </location>
</feature>
<dbReference type="Pfam" id="PF07776">
    <property type="entry name" value="zf-AD"/>
    <property type="match status" value="1"/>
</dbReference>
<evidence type="ECO:0000256" key="5">
    <source>
        <dbReference type="ARBA" id="ARBA00022771"/>
    </source>
</evidence>
<feature type="coiled-coil region" evidence="14">
    <location>
        <begin position="483"/>
        <end position="510"/>
    </location>
</feature>
<dbReference type="FunFam" id="3.30.160.60:FF:000072">
    <property type="entry name" value="zinc finger protein 143 isoform X1"/>
    <property type="match status" value="1"/>
</dbReference>
<feature type="compositionally biased region" description="Basic and acidic residues" evidence="15">
    <location>
        <begin position="392"/>
        <end position="406"/>
    </location>
</feature>
<keyword evidence="5 11" id="KW-0863">Zinc-finger</keyword>
<dbReference type="InterPro" id="IPR038441">
    <property type="entry name" value="THAP_Znf_sf"/>
</dbReference>
<evidence type="ECO:0000313" key="20">
    <source>
        <dbReference type="Proteomes" id="UP000075880"/>
    </source>
</evidence>
<organism evidence="19 20">
    <name type="scientific">Anopheles atroparvus</name>
    <name type="common">European mosquito</name>
    <dbReference type="NCBI Taxonomy" id="41427"/>
    <lineage>
        <taxon>Eukaryota</taxon>
        <taxon>Metazoa</taxon>
        <taxon>Ecdysozoa</taxon>
        <taxon>Arthropoda</taxon>
        <taxon>Hexapoda</taxon>
        <taxon>Insecta</taxon>
        <taxon>Pterygota</taxon>
        <taxon>Neoptera</taxon>
        <taxon>Endopterygota</taxon>
        <taxon>Diptera</taxon>
        <taxon>Nematocera</taxon>
        <taxon>Culicoidea</taxon>
        <taxon>Culicidae</taxon>
        <taxon>Anophelinae</taxon>
        <taxon>Anopheles</taxon>
    </lineage>
</organism>
<evidence type="ECO:0000256" key="1">
    <source>
        <dbReference type="ARBA" id="ARBA00004123"/>
    </source>
</evidence>
<dbReference type="Proteomes" id="UP000075880">
    <property type="component" value="Unassembled WGS sequence"/>
</dbReference>
<dbReference type="SMART" id="SM00355">
    <property type="entry name" value="ZnF_C2H2"/>
    <property type="match status" value="11"/>
</dbReference>
<sequence length="925" mass="108101">MSSNYKCCVASCKNNKYNVKKLNAKIFFHKFPNKVEIRQKWIEFCRKEPSWLPLPNNVVCSQHFIGTDYQLNSKEVIKRGSNLLNPEAIPSILLLENVNDLVLHPIDKKENKQYGNLQGSSSLQVEEIAMYACAASFCNNTRYNVKQRNANITFHTFPADHDLRRRWISFCKQHKSWKPSKKSNICSAHFKPEDYQLSNLPLHQKRIELRRLQANAVPSIIKCIPRIRKESNSSDETIEQEEIDILDKGYPTDPMLLKYRDQFCRTCLCHCKEEALISVDAQVQNMTVLEMLIQLTAFETENNDAFPTMICLECKHKLEQAYNIRQEFIDQSELLVQLVAEEKMLEYFGNVSVDPQNSNEFSEREEPVFTDTNQESRTMSDYDAIGKYEDTSDVKHETQDTPHEETTNNTVAECPSEISDSNDHSCYTKLIIQYEDPSVEYDEEMYSVEIEAEADTTCAQPSIAKTQPNPQLPEEPDAWEKYLSSYEQEKMSIRKRKAEMRRALKKQQTQQYISKTKSIEEEARKRFPFTTCYVCDKEHDTTMDRDYHMREHISLLPYQCNECIEHIVVKSTTAENADSQATETVVKDQPTILKTTHQLNLHFRMHRMPYKCEKCYRRFSTTTKLKAHLWALHGYGENGMTCEYCGKQYFHRAVFRTHVAHHRNEQNGQFKCTICDRSFGVKSSLQRHEASHKGERKHKCMYCDKSFSTSYNRLTHQRTHTGERPFKCPNCERAFAQSTTLKAHQKLCPSDKKRSYHPRNRGPTLLPSKDGRCPYPGCDYTAKTYAAMYVHKRAKHMPVYQCDVCHKPFAFAHNLKDHMMVHTGEKPHKCQLCERSFRRTEMYRRHMLTHSSDSKHVCTICQKCFKLPQYLQAHMLTHSAERKFACGICCNSYKTRGELKKHNQRKHADEIAEEIIIKSEDSYEV</sequence>
<feature type="domain" description="C2H2-type" evidence="16">
    <location>
        <begin position="828"/>
        <end position="855"/>
    </location>
</feature>
<keyword evidence="7" id="KW-0805">Transcription regulation</keyword>
<dbReference type="FunFam" id="3.30.160.60:FF:000110">
    <property type="entry name" value="Zinc finger protein-like"/>
    <property type="match status" value="1"/>
</dbReference>
<keyword evidence="3 13" id="KW-0479">Metal-binding</keyword>
<dbReference type="GO" id="GO:0000978">
    <property type="term" value="F:RNA polymerase II cis-regulatory region sequence-specific DNA binding"/>
    <property type="evidence" value="ECO:0007669"/>
    <property type="project" value="TreeGrafter"/>
</dbReference>
<feature type="domain" description="C2H2-type" evidence="16">
    <location>
        <begin position="800"/>
        <end position="827"/>
    </location>
</feature>
<evidence type="ECO:0000256" key="14">
    <source>
        <dbReference type="SAM" id="Coils"/>
    </source>
</evidence>
<feature type="binding site" evidence="13">
    <location>
        <position position="264"/>
    </location>
    <ligand>
        <name>Zn(2+)</name>
        <dbReference type="ChEBI" id="CHEBI:29105"/>
    </ligand>
</feature>
<dbReference type="PANTHER" id="PTHR24393:SF15">
    <property type="entry name" value="IP01243P-RELATED"/>
    <property type="match status" value="1"/>
</dbReference>
<comment type="similarity">
    <text evidence="2">Belongs to the krueppel C2H2-type zinc-finger protein family.</text>
</comment>
<dbReference type="AlphaFoldDB" id="A0AAG5DC00"/>
<evidence type="ECO:0000256" key="10">
    <source>
        <dbReference type="ARBA" id="ARBA00023242"/>
    </source>
</evidence>
<evidence type="ECO:0000256" key="2">
    <source>
        <dbReference type="ARBA" id="ARBA00006991"/>
    </source>
</evidence>
<dbReference type="Gene3D" id="6.20.210.20">
    <property type="entry name" value="THAP domain"/>
    <property type="match status" value="1"/>
</dbReference>
<dbReference type="SUPFAM" id="SSF57716">
    <property type="entry name" value="Glucocorticoid receptor-like (DNA-binding domain)"/>
    <property type="match status" value="3"/>
</dbReference>
<feature type="binding site" evidence="13">
    <location>
        <position position="311"/>
    </location>
    <ligand>
        <name>Zn(2+)</name>
        <dbReference type="ChEBI" id="CHEBI:29105"/>
    </ligand>
</feature>
<dbReference type="PROSITE" id="PS00028">
    <property type="entry name" value="ZINC_FINGER_C2H2_1"/>
    <property type="match status" value="8"/>
</dbReference>
<dbReference type="SMART" id="SM00868">
    <property type="entry name" value="zf-AD"/>
    <property type="match status" value="1"/>
</dbReference>
<keyword evidence="20" id="KW-1185">Reference proteome</keyword>
<feature type="domain" description="C2H2-type" evidence="16">
    <location>
        <begin position="610"/>
        <end position="633"/>
    </location>
</feature>
<keyword evidence="4" id="KW-0677">Repeat</keyword>
<evidence type="ECO:0000259" key="16">
    <source>
        <dbReference type="PROSITE" id="PS50157"/>
    </source>
</evidence>
<dbReference type="PANTHER" id="PTHR24393">
    <property type="entry name" value="ZINC FINGER PROTEIN"/>
    <property type="match status" value="1"/>
</dbReference>
<evidence type="ECO:0000256" key="15">
    <source>
        <dbReference type="SAM" id="MobiDB-lite"/>
    </source>
</evidence>
<dbReference type="GO" id="GO:0005634">
    <property type="term" value="C:nucleus"/>
    <property type="evidence" value="ECO:0007669"/>
    <property type="project" value="UniProtKB-SubCell"/>
</dbReference>
<keyword evidence="9" id="KW-0804">Transcription</keyword>
<proteinExistence type="inferred from homology"/>
<feature type="domain" description="C2H2-type" evidence="16">
    <location>
        <begin position="856"/>
        <end position="883"/>
    </location>
</feature>
<evidence type="ECO:0000259" key="18">
    <source>
        <dbReference type="PROSITE" id="PS51915"/>
    </source>
</evidence>
<protein>
    <submittedName>
        <fullName evidence="19">Uncharacterized protein</fullName>
    </submittedName>
</protein>
<dbReference type="Gene3D" id="3.30.160.60">
    <property type="entry name" value="Classic Zinc Finger"/>
    <property type="match status" value="8"/>
</dbReference>
<keyword evidence="6 13" id="KW-0862">Zinc</keyword>
<feature type="region of interest" description="Disordered" evidence="15">
    <location>
        <begin position="392"/>
        <end position="419"/>
    </location>
</feature>
<feature type="domain" description="THAP-type" evidence="17">
    <location>
        <begin position="128"/>
        <end position="221"/>
    </location>
</feature>
<keyword evidence="10" id="KW-0539">Nucleus</keyword>
<feature type="domain" description="C2H2-type" evidence="16">
    <location>
        <begin position="726"/>
        <end position="753"/>
    </location>
</feature>
<keyword evidence="14" id="KW-0175">Coiled coil</keyword>
<dbReference type="SMART" id="SM00980">
    <property type="entry name" value="THAP"/>
    <property type="match status" value="2"/>
</dbReference>
<feature type="domain" description="C2H2-type" evidence="16">
    <location>
        <begin position="670"/>
        <end position="697"/>
    </location>
</feature>
<accession>A0AAG5DC00</accession>
<dbReference type="GO" id="GO:0008270">
    <property type="term" value="F:zinc ion binding"/>
    <property type="evidence" value="ECO:0007669"/>
    <property type="project" value="UniProtKB-UniRule"/>
</dbReference>
<dbReference type="InterPro" id="IPR006612">
    <property type="entry name" value="THAP_Znf"/>
</dbReference>